<dbReference type="Proteomes" id="UP000481872">
    <property type="component" value="Unassembled WGS sequence"/>
</dbReference>
<dbReference type="InterPro" id="IPR012340">
    <property type="entry name" value="NA-bd_OB-fold"/>
</dbReference>
<dbReference type="InterPro" id="IPR008995">
    <property type="entry name" value="Mo/tungstate-bd_C_term_dom"/>
</dbReference>
<evidence type="ECO:0000313" key="6">
    <source>
        <dbReference type="Proteomes" id="UP000481872"/>
    </source>
</evidence>
<dbReference type="SMART" id="SM00382">
    <property type="entry name" value="AAA"/>
    <property type="match status" value="1"/>
</dbReference>
<dbReference type="SUPFAM" id="SSF52540">
    <property type="entry name" value="P-loop containing nucleoside triphosphate hydrolases"/>
    <property type="match status" value="1"/>
</dbReference>
<dbReference type="CDD" id="cd03301">
    <property type="entry name" value="ABC_MalK_N"/>
    <property type="match status" value="1"/>
</dbReference>
<dbReference type="GO" id="GO:0016887">
    <property type="term" value="F:ATP hydrolysis activity"/>
    <property type="evidence" value="ECO:0007669"/>
    <property type="project" value="InterPro"/>
</dbReference>
<dbReference type="RefSeq" id="WP_199870542.1">
    <property type="nucleotide sequence ID" value="NZ_JAAGPU010000028.1"/>
</dbReference>
<keyword evidence="3 5" id="KW-0067">ATP-binding</keyword>
<dbReference type="Pfam" id="PF00005">
    <property type="entry name" value="ABC_tran"/>
    <property type="match status" value="1"/>
</dbReference>
<dbReference type="Gene3D" id="2.40.50.140">
    <property type="entry name" value="Nucleic acid-binding proteins"/>
    <property type="match status" value="1"/>
</dbReference>
<dbReference type="AlphaFoldDB" id="A0A6M0H5C7"/>
<accession>A0A6M0H5C7</accession>
<gene>
    <name evidence="5" type="ORF">G3M99_13870</name>
</gene>
<dbReference type="GO" id="GO:0008643">
    <property type="term" value="P:carbohydrate transport"/>
    <property type="evidence" value="ECO:0007669"/>
    <property type="project" value="InterPro"/>
</dbReference>
<organism evidence="5 6">
    <name type="scientific">Clostridium senegalense</name>
    <dbReference type="NCBI Taxonomy" id="1465809"/>
    <lineage>
        <taxon>Bacteria</taxon>
        <taxon>Bacillati</taxon>
        <taxon>Bacillota</taxon>
        <taxon>Clostridia</taxon>
        <taxon>Eubacteriales</taxon>
        <taxon>Clostridiaceae</taxon>
        <taxon>Clostridium</taxon>
    </lineage>
</organism>
<feature type="domain" description="ABC transporter" evidence="4">
    <location>
        <begin position="3"/>
        <end position="233"/>
    </location>
</feature>
<evidence type="ECO:0000256" key="3">
    <source>
        <dbReference type="ARBA" id="ARBA00022840"/>
    </source>
</evidence>
<dbReference type="SUPFAM" id="SSF50331">
    <property type="entry name" value="MOP-like"/>
    <property type="match status" value="1"/>
</dbReference>
<dbReference type="InterPro" id="IPR015855">
    <property type="entry name" value="ABC_transpr_MalK-like"/>
</dbReference>
<dbReference type="InterPro" id="IPR047641">
    <property type="entry name" value="ABC_transpr_MalK/UgpC-like"/>
</dbReference>
<evidence type="ECO:0000259" key="4">
    <source>
        <dbReference type="PROSITE" id="PS50893"/>
    </source>
</evidence>
<comment type="caution">
    <text evidence="5">The sequence shown here is derived from an EMBL/GenBank/DDBJ whole genome shotgun (WGS) entry which is preliminary data.</text>
</comment>
<evidence type="ECO:0000256" key="2">
    <source>
        <dbReference type="ARBA" id="ARBA00022741"/>
    </source>
</evidence>
<dbReference type="InterPro" id="IPR003439">
    <property type="entry name" value="ABC_transporter-like_ATP-bd"/>
</dbReference>
<dbReference type="FunFam" id="3.40.50.300:FF:000042">
    <property type="entry name" value="Maltose/maltodextrin ABC transporter, ATP-binding protein"/>
    <property type="match status" value="1"/>
</dbReference>
<proteinExistence type="predicted"/>
<dbReference type="Gene3D" id="3.40.50.300">
    <property type="entry name" value="P-loop containing nucleotide triphosphate hydrolases"/>
    <property type="match status" value="1"/>
</dbReference>
<dbReference type="Gene3D" id="2.40.50.100">
    <property type="match status" value="1"/>
</dbReference>
<dbReference type="PROSITE" id="PS00211">
    <property type="entry name" value="ABC_TRANSPORTER_1"/>
    <property type="match status" value="1"/>
</dbReference>
<dbReference type="EMBL" id="JAAGPU010000028">
    <property type="protein sequence ID" value="NEU05920.1"/>
    <property type="molecule type" value="Genomic_DNA"/>
</dbReference>
<keyword evidence="6" id="KW-1185">Reference proteome</keyword>
<sequence length="360" mass="40811">MDLKIENLSVKFKDFTAVNNLNLHVKSGELISFLGPSGCGKSTTIFTISGIHKPCNGSIYFNDNIINDLVPEKRNIGMVFQNYSLYPHMNIFDNIAFPLKLKKQNKKDIKNTVINMAKLVKIEELLKRKPSQLSGGQQQRVAIARALVKKPQILLLDEPLSNLDARLRVEMREEIRRLQKDLKITTIFVTHDQEEALSISDRIVILKDGILQQYDLSNKLYSNPKNLFVAKFIGNPPINILDCHIDKQNNIFNILGTNLKLSNFIDLSKISNNITNCKVGIRPEDFLINDSNGVFNGKIVDTENIGKDSIFKININNFIVKVVVPYDSINKNLATLLIGVKPKKILFFNPSTEETINFEQ</sequence>
<dbReference type="PANTHER" id="PTHR43875:SF1">
    <property type="entry name" value="OSMOPROTECTIVE COMPOUNDS UPTAKE ATP-BINDING PROTEIN GGTA"/>
    <property type="match status" value="1"/>
</dbReference>
<dbReference type="PROSITE" id="PS50893">
    <property type="entry name" value="ABC_TRANSPORTER_2"/>
    <property type="match status" value="1"/>
</dbReference>
<evidence type="ECO:0000256" key="1">
    <source>
        <dbReference type="ARBA" id="ARBA00022448"/>
    </source>
</evidence>
<dbReference type="GO" id="GO:0140359">
    <property type="term" value="F:ABC-type transporter activity"/>
    <property type="evidence" value="ECO:0007669"/>
    <property type="project" value="InterPro"/>
</dbReference>
<keyword evidence="1" id="KW-0813">Transport</keyword>
<dbReference type="GO" id="GO:0005524">
    <property type="term" value="F:ATP binding"/>
    <property type="evidence" value="ECO:0007669"/>
    <property type="project" value="UniProtKB-KW"/>
</dbReference>
<dbReference type="InterPro" id="IPR027417">
    <property type="entry name" value="P-loop_NTPase"/>
</dbReference>
<keyword evidence="2" id="KW-0547">Nucleotide-binding</keyword>
<dbReference type="InterPro" id="IPR003593">
    <property type="entry name" value="AAA+_ATPase"/>
</dbReference>
<name>A0A6M0H5C7_9CLOT</name>
<dbReference type="GO" id="GO:0055052">
    <property type="term" value="C:ATP-binding cassette (ABC) transporter complex, substrate-binding subunit-containing"/>
    <property type="evidence" value="ECO:0007669"/>
    <property type="project" value="TreeGrafter"/>
</dbReference>
<dbReference type="PANTHER" id="PTHR43875">
    <property type="entry name" value="MALTODEXTRIN IMPORT ATP-BINDING PROTEIN MSMX"/>
    <property type="match status" value="1"/>
</dbReference>
<dbReference type="InterPro" id="IPR017871">
    <property type="entry name" value="ABC_transporter-like_CS"/>
</dbReference>
<protein>
    <submittedName>
        <fullName evidence="5">ABC transporter ATP-binding protein</fullName>
    </submittedName>
</protein>
<reference evidence="5 6" key="1">
    <citation type="submission" date="2020-02" db="EMBL/GenBank/DDBJ databases">
        <title>Genome assembly of a novel Clostridium senegalense strain.</title>
        <authorList>
            <person name="Gupta T.B."/>
            <person name="Jauregui R."/>
            <person name="Maclean P."/>
            <person name="Nawarathana A."/>
            <person name="Brightwell G."/>
        </authorList>
    </citation>
    <scope>NUCLEOTIDE SEQUENCE [LARGE SCALE GENOMIC DNA]</scope>
    <source>
        <strain evidence="5 6">AGRFS4</strain>
    </source>
</reference>
<evidence type="ECO:0000313" key="5">
    <source>
        <dbReference type="EMBL" id="NEU05920.1"/>
    </source>
</evidence>